<dbReference type="AlphaFoldDB" id="A0A1E5TE51"/>
<reference evidence="2 3" key="1">
    <citation type="submission" date="2016-05" db="EMBL/GenBank/DDBJ databases">
        <title>Draft Genome Sequence of Algibacter sp. Strain SK-16 Isolated from the Surface Water of Aburatsubo Inlet.</title>
        <authorList>
            <person name="Wong S.-K."/>
            <person name="Yoshizawa S."/>
            <person name="Nakajima Y."/>
            <person name="Ogura Y."/>
            <person name="Tetsuya H."/>
            <person name="Hamasaki K."/>
        </authorList>
    </citation>
    <scope>NUCLEOTIDE SEQUENCE [LARGE SCALE GENOMIC DNA]</scope>
    <source>
        <strain evidence="2 3">SK-16</strain>
    </source>
</reference>
<dbReference type="SUPFAM" id="SSF89392">
    <property type="entry name" value="Prokaryotic lipoproteins and lipoprotein localization factors"/>
    <property type="match status" value="1"/>
</dbReference>
<dbReference type="OrthoDB" id="1027451at2"/>
<dbReference type="PANTHER" id="PTHR35869">
    <property type="entry name" value="OUTER-MEMBRANE LIPOPROTEIN CARRIER PROTEIN"/>
    <property type="match status" value="1"/>
</dbReference>
<dbReference type="RefSeq" id="WP_069829063.1">
    <property type="nucleotide sequence ID" value="NZ_MDJD01000007.1"/>
</dbReference>
<evidence type="ECO:0000313" key="2">
    <source>
        <dbReference type="EMBL" id="OEK09628.1"/>
    </source>
</evidence>
<comment type="caution">
    <text evidence="2">The sequence shown here is derived from an EMBL/GenBank/DDBJ whole genome shotgun (WGS) entry which is preliminary data.</text>
</comment>
<organism evidence="2 3">
    <name type="scientific">Flavivirga aquatica</name>
    <dbReference type="NCBI Taxonomy" id="1849968"/>
    <lineage>
        <taxon>Bacteria</taxon>
        <taxon>Pseudomonadati</taxon>
        <taxon>Bacteroidota</taxon>
        <taxon>Flavobacteriia</taxon>
        <taxon>Flavobacteriales</taxon>
        <taxon>Flavobacteriaceae</taxon>
        <taxon>Flavivirga</taxon>
    </lineage>
</organism>
<keyword evidence="3" id="KW-1185">Reference proteome</keyword>
<accession>A0A1E5TE51</accession>
<protein>
    <submittedName>
        <fullName evidence="2">Cell envelope biogenesis protein LolA</fullName>
    </submittedName>
</protein>
<dbReference type="Gene3D" id="2.50.20.10">
    <property type="entry name" value="Lipoprotein localisation LolA/LolB/LppX"/>
    <property type="match status" value="1"/>
</dbReference>
<dbReference type="InterPro" id="IPR029046">
    <property type="entry name" value="LolA/LolB/LppX"/>
</dbReference>
<dbReference type="CDD" id="cd16325">
    <property type="entry name" value="LolA"/>
    <property type="match status" value="1"/>
</dbReference>
<gene>
    <name evidence="2" type="ORF">A8C32_13075</name>
</gene>
<evidence type="ECO:0000256" key="1">
    <source>
        <dbReference type="ARBA" id="ARBA00022729"/>
    </source>
</evidence>
<sequence>MRNIIYIVFFMGAALHAQTKMDTAESATLKAKVKAKASTINTLLSDFTQYKHLGFLSNDIITSGKLSFKSPSMVKWEYITPYKYAVLFKNETLFINNEGKKSNIDIGSNKMFKQLNTLIINSVKGDLFDENEFDITYFKNGTNSEVYFSPKDKKFSKYIKKFQIIFNENGDVVELKMIEPSEDYTKIVFSNRTVNTKLPDAIFNQ</sequence>
<dbReference type="Pfam" id="PF03548">
    <property type="entry name" value="LolA"/>
    <property type="match status" value="1"/>
</dbReference>
<dbReference type="PANTHER" id="PTHR35869:SF1">
    <property type="entry name" value="OUTER-MEMBRANE LIPOPROTEIN CARRIER PROTEIN"/>
    <property type="match status" value="1"/>
</dbReference>
<dbReference type="InterPro" id="IPR004564">
    <property type="entry name" value="OM_lipoprot_carrier_LolA-like"/>
</dbReference>
<name>A0A1E5TE51_9FLAO</name>
<proteinExistence type="predicted"/>
<evidence type="ECO:0000313" key="3">
    <source>
        <dbReference type="Proteomes" id="UP000095713"/>
    </source>
</evidence>
<dbReference type="Proteomes" id="UP000095713">
    <property type="component" value="Unassembled WGS sequence"/>
</dbReference>
<keyword evidence="1" id="KW-0732">Signal</keyword>
<dbReference type="EMBL" id="MDJD01000007">
    <property type="protein sequence ID" value="OEK09628.1"/>
    <property type="molecule type" value="Genomic_DNA"/>
</dbReference>
<dbReference type="STRING" id="1849968.A8C32_13075"/>